<evidence type="ECO:0000256" key="6">
    <source>
        <dbReference type="ARBA" id="ARBA00023212"/>
    </source>
</evidence>
<evidence type="ECO:0000256" key="7">
    <source>
        <dbReference type="ARBA" id="ARBA00023273"/>
    </source>
</evidence>
<keyword evidence="5" id="KW-0175">Coiled coil</keyword>
<comment type="caution">
    <text evidence="9">The sequence shown here is derived from an EMBL/GenBank/DDBJ whole genome shotgun (WGS) entry which is preliminary data.</text>
</comment>
<dbReference type="Proteomes" id="UP001162483">
    <property type="component" value="Unassembled WGS sequence"/>
</dbReference>
<reference evidence="9" key="1">
    <citation type="submission" date="2023-05" db="EMBL/GenBank/DDBJ databases">
        <authorList>
            <person name="Stuckert A."/>
        </authorList>
    </citation>
    <scope>NUCLEOTIDE SEQUENCE</scope>
</reference>
<keyword evidence="10" id="KW-1185">Reference proteome</keyword>
<accession>A0ABN9EH98</accession>
<evidence type="ECO:0000313" key="9">
    <source>
        <dbReference type="EMBL" id="CAI9583380.1"/>
    </source>
</evidence>
<proteinExistence type="predicted"/>
<sequence>MRKELEKEKQVNEKLALRNEETDNENSKLRRENEQLRQDVIDCQRQIDSQRESLMSRGEGQDYKTLISKKNMELVQYLDEIQSLTEANERLESQNQEMTKHLEESVHEMEKMTDE</sequence>
<keyword evidence="6" id="KW-0206">Cytoskeleton</keyword>
<dbReference type="EMBL" id="CATNWA010015432">
    <property type="protein sequence ID" value="CAI9583380.1"/>
    <property type="molecule type" value="Genomic_DNA"/>
</dbReference>
<feature type="region of interest" description="Disordered" evidence="8">
    <location>
        <begin position="95"/>
        <end position="115"/>
    </location>
</feature>
<evidence type="ECO:0000256" key="2">
    <source>
        <dbReference type="ARBA" id="ARBA00004300"/>
    </source>
</evidence>
<feature type="non-terminal residue" evidence="9">
    <location>
        <position position="115"/>
    </location>
</feature>
<evidence type="ECO:0000256" key="4">
    <source>
        <dbReference type="ARBA" id="ARBA00022794"/>
    </source>
</evidence>
<evidence type="ECO:0000256" key="3">
    <source>
        <dbReference type="ARBA" id="ARBA00022490"/>
    </source>
</evidence>
<comment type="subcellular location">
    <subcellularLocation>
        <location evidence="1">Cytoplasm</location>
        <location evidence="1">Cytoskeleton</location>
        <location evidence="1">Cilium basal body</location>
    </subcellularLocation>
    <subcellularLocation>
        <location evidence="2">Cytoplasm</location>
        <location evidence="2">Cytoskeleton</location>
        <location evidence="2">Microtubule organizing center</location>
        <location evidence="2">Centrosome</location>
    </subcellularLocation>
</comment>
<gene>
    <name evidence="9" type="ORF">SPARVUS_LOCUS9792685</name>
</gene>
<keyword evidence="4" id="KW-0970">Cilium biogenesis/degradation</keyword>
<dbReference type="PANTHER" id="PTHR18879:SF20">
    <property type="entry name" value="CENTROSOMAL PROTEIN OF 290 KDA"/>
    <property type="match status" value="1"/>
</dbReference>
<feature type="region of interest" description="Disordered" evidence="8">
    <location>
        <begin position="1"/>
        <end position="33"/>
    </location>
</feature>
<organism evidence="9 10">
    <name type="scientific">Staurois parvus</name>
    <dbReference type="NCBI Taxonomy" id="386267"/>
    <lineage>
        <taxon>Eukaryota</taxon>
        <taxon>Metazoa</taxon>
        <taxon>Chordata</taxon>
        <taxon>Craniata</taxon>
        <taxon>Vertebrata</taxon>
        <taxon>Euteleostomi</taxon>
        <taxon>Amphibia</taxon>
        <taxon>Batrachia</taxon>
        <taxon>Anura</taxon>
        <taxon>Neobatrachia</taxon>
        <taxon>Ranoidea</taxon>
        <taxon>Ranidae</taxon>
        <taxon>Staurois</taxon>
    </lineage>
</organism>
<dbReference type="InterPro" id="IPR026201">
    <property type="entry name" value="Cep290"/>
</dbReference>
<evidence type="ECO:0000256" key="5">
    <source>
        <dbReference type="ARBA" id="ARBA00023054"/>
    </source>
</evidence>
<keyword evidence="3" id="KW-0963">Cytoplasm</keyword>
<evidence type="ECO:0000256" key="1">
    <source>
        <dbReference type="ARBA" id="ARBA00004120"/>
    </source>
</evidence>
<evidence type="ECO:0000256" key="8">
    <source>
        <dbReference type="SAM" id="MobiDB-lite"/>
    </source>
</evidence>
<name>A0ABN9EH98_9NEOB</name>
<keyword evidence="7" id="KW-0966">Cell projection</keyword>
<protein>
    <submittedName>
        <fullName evidence="9">Uncharacterized protein</fullName>
    </submittedName>
</protein>
<dbReference type="PANTHER" id="PTHR18879">
    <property type="entry name" value="CENTROSOMAL PROTEIN OF 290 KDA"/>
    <property type="match status" value="1"/>
</dbReference>
<evidence type="ECO:0000313" key="10">
    <source>
        <dbReference type="Proteomes" id="UP001162483"/>
    </source>
</evidence>